<comment type="caution">
    <text evidence="2">The sequence shown here is derived from an EMBL/GenBank/DDBJ whole genome shotgun (WGS) entry which is preliminary data.</text>
</comment>
<sequence length="229" mass="25555">MPWVHGKNHQRQSEENQECPEIYLTLGNNSSLGTGSERGENTEQSHHQPPPVDDAPQYIVTGSLNHSSAVQSPTNPGAFGTLNPIPTTDNIEEGAEILYNSVAKNGMSNENEDESLPIALEMTSNHYYKPVLSNFSSAKPAIDYYASLSNNRQQQSDDFLDYLPEMDDFVHDFPEVPDGLAIKPSSSLQQCFFEIDHVFTDQRLQNQEVNGGQEHPIFLVDAEPSIYRD</sequence>
<dbReference type="Proteomes" id="UP001642360">
    <property type="component" value="Unassembled WGS sequence"/>
</dbReference>
<feature type="region of interest" description="Disordered" evidence="1">
    <location>
        <begin position="1"/>
        <end position="57"/>
    </location>
</feature>
<name>A0ABC8R4K4_9AQUA</name>
<protein>
    <submittedName>
        <fullName evidence="2">Uncharacterized protein</fullName>
    </submittedName>
</protein>
<evidence type="ECO:0000313" key="2">
    <source>
        <dbReference type="EMBL" id="CAK9136992.1"/>
    </source>
</evidence>
<evidence type="ECO:0000313" key="3">
    <source>
        <dbReference type="Proteomes" id="UP001642360"/>
    </source>
</evidence>
<dbReference type="AlphaFoldDB" id="A0ABC8R4K4"/>
<proteinExistence type="predicted"/>
<feature type="compositionally biased region" description="Basic residues" evidence="1">
    <location>
        <begin position="1"/>
        <end position="10"/>
    </location>
</feature>
<keyword evidence="3" id="KW-1185">Reference proteome</keyword>
<evidence type="ECO:0000256" key="1">
    <source>
        <dbReference type="SAM" id="MobiDB-lite"/>
    </source>
</evidence>
<accession>A0ABC8R4K4</accession>
<gene>
    <name evidence="2" type="ORF">ILEXP_LOCUS4008</name>
</gene>
<dbReference type="EMBL" id="CAUOFW020000792">
    <property type="protein sequence ID" value="CAK9136992.1"/>
    <property type="molecule type" value="Genomic_DNA"/>
</dbReference>
<organism evidence="2 3">
    <name type="scientific">Ilex paraguariensis</name>
    <name type="common">yerba mate</name>
    <dbReference type="NCBI Taxonomy" id="185542"/>
    <lineage>
        <taxon>Eukaryota</taxon>
        <taxon>Viridiplantae</taxon>
        <taxon>Streptophyta</taxon>
        <taxon>Embryophyta</taxon>
        <taxon>Tracheophyta</taxon>
        <taxon>Spermatophyta</taxon>
        <taxon>Magnoliopsida</taxon>
        <taxon>eudicotyledons</taxon>
        <taxon>Gunneridae</taxon>
        <taxon>Pentapetalae</taxon>
        <taxon>asterids</taxon>
        <taxon>campanulids</taxon>
        <taxon>Aquifoliales</taxon>
        <taxon>Aquifoliaceae</taxon>
        <taxon>Ilex</taxon>
    </lineage>
</organism>
<reference evidence="2 3" key="1">
    <citation type="submission" date="2024-02" db="EMBL/GenBank/DDBJ databases">
        <authorList>
            <person name="Vignale AGUSTIN F."/>
            <person name="Sosa J E."/>
            <person name="Modenutti C."/>
        </authorList>
    </citation>
    <scope>NUCLEOTIDE SEQUENCE [LARGE SCALE GENOMIC DNA]</scope>
</reference>
<feature type="compositionally biased region" description="Basic and acidic residues" evidence="1">
    <location>
        <begin position="37"/>
        <end position="46"/>
    </location>
</feature>